<dbReference type="InterPro" id="IPR016181">
    <property type="entry name" value="Acyl_CoA_acyltransferase"/>
</dbReference>
<sequence length="272" mass="31219">MPIRPMLKSDLSKILEIDPIVFPDEDPWSLSDMERFFDARYSYVSYDEETNKINGYLFLQKLSKTSFFIGNFGVHPNSQGKGIGQDLMSTGLNKARDEFKSNQNLTVSLQVRKDNPRAKKFYEKNGFSVSGSSTTHEQMHLKTHGLKSENKKTISFISTPHIDQVSDLTVKDKLNSIVTALICNIEKKENDRYTSGLNSHKVQEFKKLQQEILGKQDSEIDPQEIIQQIRNLCQIKRNPIHFWSTPHSVKELNQLLLKMGLNIDDPKSENTL</sequence>
<dbReference type="PANTHER" id="PTHR43617">
    <property type="entry name" value="L-AMINO ACID N-ACETYLTRANSFERASE"/>
    <property type="match status" value="1"/>
</dbReference>
<name>A0AAX0WRH6_9GAMM</name>
<dbReference type="SUPFAM" id="SSF55729">
    <property type="entry name" value="Acyl-CoA N-acyltransferases (Nat)"/>
    <property type="match status" value="1"/>
</dbReference>
<comment type="caution">
    <text evidence="2">The sequence shown here is derived from an EMBL/GenBank/DDBJ whole genome shotgun (WGS) entry which is preliminary data.</text>
</comment>
<evidence type="ECO:0000313" key="3">
    <source>
        <dbReference type="Proteomes" id="UP000192511"/>
    </source>
</evidence>
<dbReference type="EMBL" id="NBTX02000004">
    <property type="protein sequence ID" value="PNL60720.1"/>
    <property type="molecule type" value="Genomic_DNA"/>
</dbReference>
<dbReference type="Gene3D" id="3.40.630.30">
    <property type="match status" value="1"/>
</dbReference>
<dbReference type="AlphaFoldDB" id="A0AAX0WRH6"/>
<dbReference type="CDD" id="cd04301">
    <property type="entry name" value="NAT_SF"/>
    <property type="match status" value="1"/>
</dbReference>
<organism evidence="2 3">
    <name type="scientific">Legionella anisa</name>
    <dbReference type="NCBI Taxonomy" id="28082"/>
    <lineage>
        <taxon>Bacteria</taxon>
        <taxon>Pseudomonadati</taxon>
        <taxon>Pseudomonadota</taxon>
        <taxon>Gammaproteobacteria</taxon>
        <taxon>Legionellales</taxon>
        <taxon>Legionellaceae</taxon>
        <taxon>Legionella</taxon>
    </lineage>
</organism>
<dbReference type="PROSITE" id="PS51186">
    <property type="entry name" value="GNAT"/>
    <property type="match status" value="1"/>
</dbReference>
<dbReference type="InterPro" id="IPR000182">
    <property type="entry name" value="GNAT_dom"/>
</dbReference>
<dbReference type="InterPro" id="IPR050276">
    <property type="entry name" value="MshD_Acetyltransferase"/>
</dbReference>
<feature type="domain" description="N-acetyltransferase" evidence="1">
    <location>
        <begin position="1"/>
        <end position="144"/>
    </location>
</feature>
<dbReference type="Pfam" id="PF00583">
    <property type="entry name" value="Acetyltransf_1"/>
    <property type="match status" value="1"/>
</dbReference>
<evidence type="ECO:0000259" key="1">
    <source>
        <dbReference type="PROSITE" id="PS51186"/>
    </source>
</evidence>
<proteinExistence type="predicted"/>
<dbReference type="RefSeq" id="WP_058388431.1">
    <property type="nucleotide sequence ID" value="NZ_CBCRWC010000002.1"/>
</dbReference>
<protein>
    <submittedName>
        <fullName evidence="2">N-acetyltransferase</fullName>
    </submittedName>
</protein>
<keyword evidence="3" id="KW-1185">Reference proteome</keyword>
<accession>A0AAX0WRH6</accession>
<gene>
    <name evidence="2" type="ORF">A6J39_005555</name>
</gene>
<evidence type="ECO:0000313" key="2">
    <source>
        <dbReference type="EMBL" id="PNL60720.1"/>
    </source>
</evidence>
<dbReference type="GO" id="GO:0016747">
    <property type="term" value="F:acyltransferase activity, transferring groups other than amino-acyl groups"/>
    <property type="evidence" value="ECO:0007669"/>
    <property type="project" value="InterPro"/>
</dbReference>
<dbReference type="Proteomes" id="UP000192511">
    <property type="component" value="Unassembled WGS sequence"/>
</dbReference>
<reference evidence="2" key="1">
    <citation type="submission" date="2017-12" db="EMBL/GenBank/DDBJ databases">
        <title>FDA dAtabase for Regulatory Grade micrObial Sequences (FDA-ARGOS): Supporting development and validation of Infectious Disease Dx tests.</title>
        <authorList>
            <person name="Kerrigan L."/>
            <person name="Tallon L.J."/>
            <person name="Sadzewicz L."/>
            <person name="Sengamalay N."/>
            <person name="Ott S."/>
            <person name="Godinez A."/>
            <person name="Nagaraj S."/>
            <person name="Vavikolanu K."/>
            <person name="Vyas G."/>
            <person name="Nadendla S."/>
            <person name="Aluvathingal J."/>
            <person name="Sichtig H."/>
        </authorList>
    </citation>
    <scope>NUCLEOTIDE SEQUENCE [LARGE SCALE GENOMIC DNA]</scope>
    <source>
        <strain evidence="2">FDAARGOS_200</strain>
    </source>
</reference>